<keyword evidence="5" id="KW-1185">Reference proteome</keyword>
<dbReference type="PANTHER" id="PTHR31234">
    <property type="entry name" value="LATE EMBRYOGENESIS ABUNDANT (LEA) HYDROXYPROLINE-RICH GLYCOPROTEIN FAMILY"/>
    <property type="match status" value="1"/>
</dbReference>
<dbReference type="GeneID" id="140035506"/>
<keyword evidence="4" id="KW-0812">Transmembrane</keyword>
<protein>
    <recommendedName>
        <fullName evidence="7">Late embryogenesis abundant protein LEA-2 subgroup domain-containing protein</fullName>
    </recommendedName>
</protein>
<feature type="transmembrane region" description="Helical" evidence="4">
    <location>
        <begin position="62"/>
        <end position="86"/>
    </location>
</feature>
<dbReference type="InterPro" id="IPR044839">
    <property type="entry name" value="NDR1-like"/>
</dbReference>
<evidence type="ECO:0000313" key="6">
    <source>
        <dbReference type="RefSeq" id="XP_071932865.1"/>
    </source>
</evidence>
<dbReference type="PANTHER" id="PTHR31234:SF2">
    <property type="entry name" value="OS05G0199100 PROTEIN"/>
    <property type="match status" value="1"/>
</dbReference>
<keyword evidence="2 4" id="KW-0472">Membrane</keyword>
<sequence>MAAQSKTPATAQPPTTTNVRPPPRSNTSYQPRPFFSSQLPPPAPPTHRNQPRNAEIIRRADSIFFCIRLIFLGIGLIVILLCLMIFHPDLPTFRVDSVTISNFNISTTTPPLLSGYFNIGLTVENPSSKTTFSYSHLEAGIYLGSNQLSGTTLPPFTAAEKKNATGINAEFSAVRAYTYLAETQNLELCLKVQMEVHSKARFWREVQYLEASCPGLLVSAVKTQKNGSSSDVWSLIGGVKDCEVF</sequence>
<comment type="subcellular location">
    <subcellularLocation>
        <location evidence="1">Membrane</location>
    </subcellularLocation>
</comment>
<evidence type="ECO:0000313" key="5">
    <source>
        <dbReference type="Proteomes" id="UP001652660"/>
    </source>
</evidence>
<name>A0ABM4WM49_COFAR</name>
<dbReference type="Proteomes" id="UP001652660">
    <property type="component" value="Chromosome 2c"/>
</dbReference>
<organism evidence="5 6">
    <name type="scientific">Coffea arabica</name>
    <name type="common">Arabian coffee</name>
    <dbReference type="NCBI Taxonomy" id="13443"/>
    <lineage>
        <taxon>Eukaryota</taxon>
        <taxon>Viridiplantae</taxon>
        <taxon>Streptophyta</taxon>
        <taxon>Embryophyta</taxon>
        <taxon>Tracheophyta</taxon>
        <taxon>Spermatophyta</taxon>
        <taxon>Magnoliopsida</taxon>
        <taxon>eudicotyledons</taxon>
        <taxon>Gunneridae</taxon>
        <taxon>Pentapetalae</taxon>
        <taxon>asterids</taxon>
        <taxon>lamiids</taxon>
        <taxon>Gentianales</taxon>
        <taxon>Rubiaceae</taxon>
        <taxon>Ixoroideae</taxon>
        <taxon>Gardenieae complex</taxon>
        <taxon>Bertiereae - Coffeeae clade</taxon>
        <taxon>Coffeeae</taxon>
        <taxon>Coffea</taxon>
    </lineage>
</organism>
<accession>A0ABM4WM49</accession>
<evidence type="ECO:0000256" key="4">
    <source>
        <dbReference type="SAM" id="Phobius"/>
    </source>
</evidence>
<proteinExistence type="predicted"/>
<feature type="region of interest" description="Disordered" evidence="3">
    <location>
        <begin position="1"/>
        <end position="50"/>
    </location>
</feature>
<keyword evidence="4" id="KW-1133">Transmembrane helix</keyword>
<dbReference type="RefSeq" id="XP_071932865.1">
    <property type="nucleotide sequence ID" value="XM_072076764.1"/>
</dbReference>
<feature type="compositionally biased region" description="Low complexity" evidence="3">
    <location>
        <begin position="1"/>
        <end position="19"/>
    </location>
</feature>
<evidence type="ECO:0008006" key="7">
    <source>
        <dbReference type="Google" id="ProtNLM"/>
    </source>
</evidence>
<gene>
    <name evidence="6" type="primary">LOC140035506</name>
</gene>
<evidence type="ECO:0000256" key="1">
    <source>
        <dbReference type="ARBA" id="ARBA00004370"/>
    </source>
</evidence>
<evidence type="ECO:0000256" key="3">
    <source>
        <dbReference type="SAM" id="MobiDB-lite"/>
    </source>
</evidence>
<evidence type="ECO:0000256" key="2">
    <source>
        <dbReference type="ARBA" id="ARBA00023136"/>
    </source>
</evidence>
<reference evidence="6" key="1">
    <citation type="submission" date="2025-08" db="UniProtKB">
        <authorList>
            <consortium name="RefSeq"/>
        </authorList>
    </citation>
    <scope>IDENTIFICATION</scope>
    <source>
        <tissue evidence="6">Leaves</tissue>
    </source>
</reference>